<dbReference type="EMBL" id="BAAAJE010000001">
    <property type="protein sequence ID" value="GAA1126391.1"/>
    <property type="molecule type" value="Genomic_DNA"/>
</dbReference>
<dbReference type="Proteomes" id="UP001499979">
    <property type="component" value="Unassembled WGS sequence"/>
</dbReference>
<evidence type="ECO:0000313" key="2">
    <source>
        <dbReference type="Proteomes" id="UP001499979"/>
    </source>
</evidence>
<organism evidence="1 2">
    <name type="scientific">Nocardioides aquiterrae</name>
    <dbReference type="NCBI Taxonomy" id="203799"/>
    <lineage>
        <taxon>Bacteria</taxon>
        <taxon>Bacillati</taxon>
        <taxon>Actinomycetota</taxon>
        <taxon>Actinomycetes</taxon>
        <taxon>Propionibacteriales</taxon>
        <taxon>Nocardioidaceae</taxon>
        <taxon>Nocardioides</taxon>
    </lineage>
</organism>
<dbReference type="PANTHER" id="PTHR34724:SF2">
    <property type="entry name" value="OS12G0596101 PROTEIN"/>
    <property type="match status" value="1"/>
</dbReference>
<name>A0ABN1U796_9ACTN</name>
<accession>A0ABN1U796</accession>
<evidence type="ECO:0008006" key="3">
    <source>
        <dbReference type="Google" id="ProtNLM"/>
    </source>
</evidence>
<protein>
    <recommendedName>
        <fullName evidence="3">Transposase</fullName>
    </recommendedName>
</protein>
<proteinExistence type="predicted"/>
<gene>
    <name evidence="1" type="ORF">GCM10009606_02580</name>
</gene>
<comment type="caution">
    <text evidence="1">The sequence shown here is derived from an EMBL/GenBank/DDBJ whole genome shotgun (WGS) entry which is preliminary data.</text>
</comment>
<dbReference type="RefSeq" id="WP_343904920.1">
    <property type="nucleotide sequence ID" value="NZ_BAAAJE010000001.1"/>
</dbReference>
<reference evidence="1 2" key="1">
    <citation type="journal article" date="2019" name="Int. J. Syst. Evol. Microbiol.">
        <title>The Global Catalogue of Microorganisms (GCM) 10K type strain sequencing project: providing services to taxonomists for standard genome sequencing and annotation.</title>
        <authorList>
            <consortium name="The Broad Institute Genomics Platform"/>
            <consortium name="The Broad Institute Genome Sequencing Center for Infectious Disease"/>
            <person name="Wu L."/>
            <person name="Ma J."/>
        </authorList>
    </citation>
    <scope>NUCLEOTIDE SEQUENCE [LARGE SCALE GENOMIC DNA]</scope>
    <source>
        <strain evidence="1 2">JCM 11813</strain>
    </source>
</reference>
<evidence type="ECO:0000313" key="1">
    <source>
        <dbReference type="EMBL" id="GAA1126391.1"/>
    </source>
</evidence>
<sequence length="54" mass="5662">MCRPVTCRRCGKASWAGCGLHVNQVLAGVPKAERCAGHEGEPATGLLSRLLGRS</sequence>
<dbReference type="PANTHER" id="PTHR34724">
    <property type="entry name" value="OS12G0596101 PROTEIN"/>
    <property type="match status" value="1"/>
</dbReference>
<keyword evidence="2" id="KW-1185">Reference proteome</keyword>